<sequence length="504" mass="52040">MHSFNNRVYSLKMSAICHGFVHNAWRKDICSNCFRVRDEHPPTEIHKSVICNGTTVNNSADNNNGVNIFSNGAIIKSSNETLDIFGSSETLGKNQSSQKFNRFHTVTSSTSSTATSVTSSSPSNFVQGSSCIPRINGSGGASSNNNSATGSVGKFSGTNSVSTTITKGHINSVYGNNSNGTSTLPETNDKVKSTEGTIAKTSPSQTLSSTSNQNQPQLQGKGMMTNQHPSKCDNGSVIPNHNNNKQSMSSSAGSQPATRSACASIASSSTASSSFIASKNIFNNAASSAISTTTTTTFSTTGLAACVNVNGSVVTSAATASGSTGLSHPQSATSNKRGSINNVGLSQPSSTLQKSGVIDVASHNNCVVAVAVPGASHRNLENPNKNGLIESKEFSDGVSNIINISSGVTSGVIMSSNKGAITQSGTSRGARAVKQMDVTDGGIERRKVGFPSASGAGNSGDKNVNVSKGNIGGNVKSLTGYKGILRSKNASRKRDRNVRFPDEI</sequence>
<evidence type="ECO:0000313" key="2">
    <source>
        <dbReference type="EMBL" id="ODN01775.1"/>
    </source>
</evidence>
<gene>
    <name evidence="2" type="ORF">Ocin01_04897</name>
</gene>
<feature type="region of interest" description="Disordered" evidence="1">
    <location>
        <begin position="136"/>
        <end position="256"/>
    </location>
</feature>
<accession>A0A1D2N9K7</accession>
<comment type="caution">
    <text evidence="2">The sequence shown here is derived from an EMBL/GenBank/DDBJ whole genome shotgun (WGS) entry which is preliminary data.</text>
</comment>
<keyword evidence="3" id="KW-1185">Reference proteome</keyword>
<dbReference type="OrthoDB" id="6381867at2759"/>
<organism evidence="2 3">
    <name type="scientific">Orchesella cincta</name>
    <name type="common">Springtail</name>
    <name type="synonym">Podura cincta</name>
    <dbReference type="NCBI Taxonomy" id="48709"/>
    <lineage>
        <taxon>Eukaryota</taxon>
        <taxon>Metazoa</taxon>
        <taxon>Ecdysozoa</taxon>
        <taxon>Arthropoda</taxon>
        <taxon>Hexapoda</taxon>
        <taxon>Collembola</taxon>
        <taxon>Entomobryomorpha</taxon>
        <taxon>Entomobryoidea</taxon>
        <taxon>Orchesellidae</taxon>
        <taxon>Orchesellinae</taxon>
        <taxon>Orchesella</taxon>
    </lineage>
</organism>
<feature type="region of interest" description="Disordered" evidence="1">
    <location>
        <begin position="319"/>
        <end position="346"/>
    </location>
</feature>
<protein>
    <submittedName>
        <fullName evidence="2">Uncharacterized protein</fullName>
    </submittedName>
</protein>
<evidence type="ECO:0000313" key="3">
    <source>
        <dbReference type="Proteomes" id="UP000094527"/>
    </source>
</evidence>
<feature type="compositionally biased region" description="Polar residues" evidence="1">
    <location>
        <begin position="237"/>
        <end position="256"/>
    </location>
</feature>
<feature type="compositionally biased region" description="Polar residues" evidence="1">
    <location>
        <begin position="156"/>
        <end position="166"/>
    </location>
</feature>
<reference evidence="2 3" key="1">
    <citation type="journal article" date="2016" name="Genome Biol. Evol.">
        <title>Gene Family Evolution Reflects Adaptation to Soil Environmental Stressors in the Genome of the Collembolan Orchesella cincta.</title>
        <authorList>
            <person name="Faddeeva-Vakhrusheva A."/>
            <person name="Derks M.F."/>
            <person name="Anvar S.Y."/>
            <person name="Agamennone V."/>
            <person name="Suring W."/>
            <person name="Smit S."/>
            <person name="van Straalen N.M."/>
            <person name="Roelofs D."/>
        </authorList>
    </citation>
    <scope>NUCLEOTIDE SEQUENCE [LARGE SCALE GENOMIC DNA]</scope>
    <source>
        <tissue evidence="2">Mixed pool</tissue>
    </source>
</reference>
<dbReference type="Proteomes" id="UP000094527">
    <property type="component" value="Unassembled WGS sequence"/>
</dbReference>
<feature type="compositionally biased region" description="Polar residues" evidence="1">
    <location>
        <begin position="173"/>
        <end position="186"/>
    </location>
</feature>
<dbReference type="AlphaFoldDB" id="A0A1D2N9K7"/>
<feature type="region of interest" description="Disordered" evidence="1">
    <location>
        <begin position="447"/>
        <end position="471"/>
    </location>
</feature>
<feature type="compositionally biased region" description="Low complexity" evidence="1">
    <location>
        <begin position="141"/>
        <end position="151"/>
    </location>
</feature>
<feature type="compositionally biased region" description="Polar residues" evidence="1">
    <location>
        <begin position="326"/>
        <end position="346"/>
    </location>
</feature>
<dbReference type="EMBL" id="LJIJ01000139">
    <property type="protein sequence ID" value="ODN01775.1"/>
    <property type="molecule type" value="Genomic_DNA"/>
</dbReference>
<proteinExistence type="predicted"/>
<evidence type="ECO:0000256" key="1">
    <source>
        <dbReference type="SAM" id="MobiDB-lite"/>
    </source>
</evidence>
<name>A0A1D2N9K7_ORCCI</name>
<feature type="compositionally biased region" description="Low complexity" evidence="1">
    <location>
        <begin position="202"/>
        <end position="219"/>
    </location>
</feature>